<gene>
    <name evidence="1" type="ORF">BOLFYP28_05714</name>
</gene>
<sequence>MHSLFFLYLSEQIYKIMKIKLLLISFLLAANALGAAAQVSKTYYVSKPGTLISMMTEEEANSVTHLTLTGKLNAEDFRHLRDEFANLKVLDISNAEIKMYSGKAGTYPNGKFYIYMPNFIPAYAFSNVVGGVTKGKATLEKVILSEKTKNIEDAAFKGCENLKICQIRKKTAPNLLPEALADSVTAIFVPLGSSDSYRYKDRWQNFAFIEGEPVETTLQVGAMGKLEEEILKAGLQPRDINFLTVEGKLDNADFKLIRDYMPNLVSVDISRTNATAIPDFTFAQKKYLLNMKLPHNLKSIGQRVFSNCGRLCGTLELPASVTAIEFGAFMGCDNLRYVLATGNKITTLGDNLFGEGVPSKLVYKK</sequence>
<evidence type="ECO:0008006" key="2">
    <source>
        <dbReference type="Google" id="ProtNLM"/>
    </source>
</evidence>
<reference evidence="1" key="1">
    <citation type="submission" date="2019-11" db="EMBL/GenBank/DDBJ databases">
        <authorList>
            <person name="Feng L."/>
        </authorList>
    </citation>
    <scope>NUCLEOTIDE SEQUENCE</scope>
    <source>
        <strain evidence="1">BovatusLFYP28</strain>
    </source>
</reference>
<dbReference type="InterPro" id="IPR032675">
    <property type="entry name" value="LRR_dom_sf"/>
</dbReference>
<dbReference type="EMBL" id="CACRTD010000003">
    <property type="protein sequence ID" value="VYS82071.1"/>
    <property type="molecule type" value="Genomic_DNA"/>
</dbReference>
<evidence type="ECO:0000313" key="1">
    <source>
        <dbReference type="EMBL" id="VYS82071.1"/>
    </source>
</evidence>
<dbReference type="Pfam" id="PF13306">
    <property type="entry name" value="LRR_5"/>
    <property type="match status" value="2"/>
</dbReference>
<dbReference type="InterPro" id="IPR026906">
    <property type="entry name" value="LRR_5"/>
</dbReference>
<dbReference type="AlphaFoldDB" id="A0A6N2RPK6"/>
<dbReference type="Gene3D" id="3.80.10.10">
    <property type="entry name" value="Ribonuclease Inhibitor"/>
    <property type="match status" value="2"/>
</dbReference>
<protein>
    <recommendedName>
        <fullName evidence="2">Leucine-rich repeat domain-containing protein</fullName>
    </recommendedName>
</protein>
<proteinExistence type="predicted"/>
<dbReference type="SUPFAM" id="SSF52058">
    <property type="entry name" value="L domain-like"/>
    <property type="match status" value="1"/>
</dbReference>
<name>A0A6N2RPK6_BACOV</name>
<accession>A0A6N2RPK6</accession>
<organism evidence="1">
    <name type="scientific">Bacteroides ovatus</name>
    <dbReference type="NCBI Taxonomy" id="28116"/>
    <lineage>
        <taxon>Bacteria</taxon>
        <taxon>Pseudomonadati</taxon>
        <taxon>Bacteroidota</taxon>
        <taxon>Bacteroidia</taxon>
        <taxon>Bacteroidales</taxon>
        <taxon>Bacteroidaceae</taxon>
        <taxon>Bacteroides</taxon>
    </lineage>
</organism>